<dbReference type="PANTHER" id="PTHR43807:SF20">
    <property type="entry name" value="FI04487P"/>
    <property type="match status" value="1"/>
</dbReference>
<dbReference type="SUPFAM" id="SSF53383">
    <property type="entry name" value="PLP-dependent transferases"/>
    <property type="match status" value="1"/>
</dbReference>
<dbReference type="InterPro" id="IPR004839">
    <property type="entry name" value="Aminotransferase_I/II_large"/>
</dbReference>
<dbReference type="Pfam" id="PF00155">
    <property type="entry name" value="Aminotran_1_2"/>
    <property type="match status" value="1"/>
</dbReference>
<dbReference type="Gene3D" id="3.90.1150.10">
    <property type="entry name" value="Aspartate Aminotransferase, domain 1"/>
    <property type="match status" value="1"/>
</dbReference>
<dbReference type="Proteomes" id="UP001589628">
    <property type="component" value="Unassembled WGS sequence"/>
</dbReference>
<evidence type="ECO:0000256" key="4">
    <source>
        <dbReference type="ARBA" id="ARBA00022898"/>
    </source>
</evidence>
<dbReference type="InterPro" id="IPR015424">
    <property type="entry name" value="PyrdxlP-dep_Trfase"/>
</dbReference>
<reference evidence="6 7" key="1">
    <citation type="submission" date="2024-09" db="EMBL/GenBank/DDBJ databases">
        <authorList>
            <person name="Sun Q."/>
            <person name="Mori K."/>
        </authorList>
    </citation>
    <scope>NUCLEOTIDE SEQUENCE [LARGE SCALE GENOMIC DNA]</scope>
    <source>
        <strain evidence="6 7">ATCC 51285</strain>
    </source>
</reference>
<dbReference type="NCBIfam" id="NF006569">
    <property type="entry name" value="PRK09082.1"/>
    <property type="match status" value="1"/>
</dbReference>
<protein>
    <submittedName>
        <fullName evidence="6">Methionine aminotransferase</fullName>
        <ecNumber evidence="6">2.6.1.88</ecNumber>
    </submittedName>
</protein>
<evidence type="ECO:0000313" key="7">
    <source>
        <dbReference type="Proteomes" id="UP001589628"/>
    </source>
</evidence>
<dbReference type="Gene3D" id="3.40.640.10">
    <property type="entry name" value="Type I PLP-dependent aspartate aminotransferase-like (Major domain)"/>
    <property type="match status" value="1"/>
</dbReference>
<dbReference type="InterPro" id="IPR015421">
    <property type="entry name" value="PyrdxlP-dep_Trfase_major"/>
</dbReference>
<evidence type="ECO:0000259" key="5">
    <source>
        <dbReference type="Pfam" id="PF00155"/>
    </source>
</evidence>
<dbReference type="PANTHER" id="PTHR43807">
    <property type="entry name" value="FI04487P"/>
    <property type="match status" value="1"/>
</dbReference>
<dbReference type="EC" id="2.6.1.88" evidence="6"/>
<evidence type="ECO:0000256" key="2">
    <source>
        <dbReference type="ARBA" id="ARBA00022576"/>
    </source>
</evidence>
<comment type="caution">
    <text evidence="6">The sequence shown here is derived from an EMBL/GenBank/DDBJ whole genome shotgun (WGS) entry which is preliminary data.</text>
</comment>
<dbReference type="GO" id="GO:0010326">
    <property type="term" value="F:methionine-oxo-acid transaminase activity"/>
    <property type="evidence" value="ECO:0007669"/>
    <property type="project" value="UniProtKB-EC"/>
</dbReference>
<keyword evidence="3 6" id="KW-0808">Transferase</keyword>
<evidence type="ECO:0000256" key="1">
    <source>
        <dbReference type="ARBA" id="ARBA00001933"/>
    </source>
</evidence>
<dbReference type="EMBL" id="JBHLZN010000003">
    <property type="protein sequence ID" value="MFB9886914.1"/>
    <property type="molecule type" value="Genomic_DNA"/>
</dbReference>
<sequence>MLPLTVNSKLPHVGTTIFSVIAEQIERHSALNLAQGAPDFPCDPTLVNLVTQAMQAGHNQYAPMAGVRALRQQVAEKVWRLYGRRYQEETEVTITASASEALYASISALVHPGDEVIFFEPAFDSYAPIVELQGGKAIGIPMQAPQFKIDWQRVSAAITPATRMIILNSPHNPTGQTLSEEDISELQRLVKHSKIVILSDEVYEHVVFDGALHHSMARYPDLAERSVIVSSFGKTFHVTGWRIGYCLAPQAIMAEVRKVHQFMMFSADTPMQHALASYLLDPEPYLGLSQFYQRKRDRLVSCLASSRLSLLPSRGSFFILADYSAISDEPEAHFVQRLIEQHRVAALPLSAFYRDGANPQNDHKMIRLSFARGDELLQQAAAALCQL</sequence>
<evidence type="ECO:0000313" key="6">
    <source>
        <dbReference type="EMBL" id="MFB9886914.1"/>
    </source>
</evidence>
<gene>
    <name evidence="6" type="ORF">ACFFLH_10855</name>
</gene>
<dbReference type="CDD" id="cd00609">
    <property type="entry name" value="AAT_like"/>
    <property type="match status" value="1"/>
</dbReference>
<dbReference type="NCBIfam" id="NF009079">
    <property type="entry name" value="PRK12414.1"/>
    <property type="match status" value="1"/>
</dbReference>
<dbReference type="RefSeq" id="WP_027312259.1">
    <property type="nucleotide sequence ID" value="NZ_JAUESS010000001.1"/>
</dbReference>
<organism evidence="6 7">
    <name type="scientific">Balneatrix alpica</name>
    <dbReference type="NCBI Taxonomy" id="75684"/>
    <lineage>
        <taxon>Bacteria</taxon>
        <taxon>Pseudomonadati</taxon>
        <taxon>Pseudomonadota</taxon>
        <taxon>Gammaproteobacteria</taxon>
        <taxon>Oceanospirillales</taxon>
        <taxon>Balneatrichaceae</taxon>
        <taxon>Balneatrix</taxon>
    </lineage>
</organism>
<dbReference type="InterPro" id="IPR015422">
    <property type="entry name" value="PyrdxlP-dep_Trfase_small"/>
</dbReference>
<feature type="domain" description="Aminotransferase class I/classII large" evidence="5">
    <location>
        <begin position="31"/>
        <end position="383"/>
    </location>
</feature>
<proteinExistence type="predicted"/>
<keyword evidence="7" id="KW-1185">Reference proteome</keyword>
<comment type="cofactor">
    <cofactor evidence="1">
        <name>pyridoxal 5'-phosphate</name>
        <dbReference type="ChEBI" id="CHEBI:597326"/>
    </cofactor>
</comment>
<keyword evidence="4" id="KW-0663">Pyridoxal phosphate</keyword>
<keyword evidence="2 6" id="KW-0032">Aminotransferase</keyword>
<dbReference type="InterPro" id="IPR051326">
    <property type="entry name" value="Kynurenine-oxoglutarate_AT"/>
</dbReference>
<accession>A0ABV5ZCA1</accession>
<evidence type="ECO:0000256" key="3">
    <source>
        <dbReference type="ARBA" id="ARBA00022679"/>
    </source>
</evidence>
<name>A0ABV5ZCA1_9GAMM</name>